<gene>
    <name evidence="1" type="ORF">LSTR_LSTR004393</name>
</gene>
<accession>A0A482X9I7</accession>
<comment type="caution">
    <text evidence="1">The sequence shown here is derived from an EMBL/GenBank/DDBJ whole genome shotgun (WGS) entry which is preliminary data.</text>
</comment>
<dbReference type="Proteomes" id="UP000291343">
    <property type="component" value="Unassembled WGS sequence"/>
</dbReference>
<evidence type="ECO:0000313" key="1">
    <source>
        <dbReference type="EMBL" id="RZF42474.1"/>
    </source>
</evidence>
<name>A0A482X9I7_LAOST</name>
<dbReference type="InParanoid" id="A0A482X9I7"/>
<sequence length="160" mass="18344">MITTTTQANNSNNLIQHWLQWSKIASRNKTADRVMNISCAGKIAIVNREKNKRRRQHRIRGRAIEAGLLSLYMTVKSGLYTQGMYLSGGRVLLEVGQGYLAIVRCYRRDRERRQHTNSSKVCRKTGACFVVVVLWLLQRVSAKPCSAHPDVVYRTAKFMF</sequence>
<protein>
    <submittedName>
        <fullName evidence="1">Uncharacterized protein</fullName>
    </submittedName>
</protein>
<dbReference type="AlphaFoldDB" id="A0A482X9I7"/>
<evidence type="ECO:0000313" key="2">
    <source>
        <dbReference type="Proteomes" id="UP000291343"/>
    </source>
</evidence>
<organism evidence="1 2">
    <name type="scientific">Laodelphax striatellus</name>
    <name type="common">Small brown planthopper</name>
    <name type="synonym">Delphax striatella</name>
    <dbReference type="NCBI Taxonomy" id="195883"/>
    <lineage>
        <taxon>Eukaryota</taxon>
        <taxon>Metazoa</taxon>
        <taxon>Ecdysozoa</taxon>
        <taxon>Arthropoda</taxon>
        <taxon>Hexapoda</taxon>
        <taxon>Insecta</taxon>
        <taxon>Pterygota</taxon>
        <taxon>Neoptera</taxon>
        <taxon>Paraneoptera</taxon>
        <taxon>Hemiptera</taxon>
        <taxon>Auchenorrhyncha</taxon>
        <taxon>Fulgoroidea</taxon>
        <taxon>Delphacidae</taxon>
        <taxon>Criomorphinae</taxon>
        <taxon>Laodelphax</taxon>
    </lineage>
</organism>
<dbReference type="EMBL" id="QKKF02014912">
    <property type="protein sequence ID" value="RZF42474.1"/>
    <property type="molecule type" value="Genomic_DNA"/>
</dbReference>
<proteinExistence type="predicted"/>
<reference evidence="1 2" key="1">
    <citation type="journal article" date="2017" name="Gigascience">
        <title>Genome sequence of the small brown planthopper, Laodelphax striatellus.</title>
        <authorList>
            <person name="Zhu J."/>
            <person name="Jiang F."/>
            <person name="Wang X."/>
            <person name="Yang P."/>
            <person name="Bao Y."/>
            <person name="Zhao W."/>
            <person name="Wang W."/>
            <person name="Lu H."/>
            <person name="Wang Q."/>
            <person name="Cui N."/>
            <person name="Li J."/>
            <person name="Chen X."/>
            <person name="Luo L."/>
            <person name="Yu J."/>
            <person name="Kang L."/>
            <person name="Cui F."/>
        </authorList>
    </citation>
    <scope>NUCLEOTIDE SEQUENCE [LARGE SCALE GENOMIC DNA]</scope>
    <source>
        <strain evidence="1">Lst14</strain>
    </source>
</reference>
<keyword evidence="2" id="KW-1185">Reference proteome</keyword>